<evidence type="ECO:0000256" key="2">
    <source>
        <dbReference type="SAM" id="MobiDB-lite"/>
    </source>
</evidence>
<keyword evidence="5" id="KW-1185">Reference proteome</keyword>
<dbReference type="PANTHER" id="PTHR13355:SF11">
    <property type="entry name" value="GLUCOSAMINE 6-PHOSPHATE N-ACETYLTRANSFERASE"/>
    <property type="match status" value="1"/>
</dbReference>
<feature type="region of interest" description="Disordered" evidence="2">
    <location>
        <begin position="1"/>
        <end position="33"/>
    </location>
</feature>
<proteinExistence type="inferred from homology"/>
<dbReference type="CDD" id="cd04301">
    <property type="entry name" value="NAT_SF"/>
    <property type="match status" value="1"/>
</dbReference>
<dbReference type="VEuPathDB" id="FungiDB:BO72DRAFT_447159"/>
<comment type="similarity">
    <text evidence="1">Belongs to the acetyltransferase family. GNA1 subfamily.</text>
</comment>
<reference evidence="4 5" key="1">
    <citation type="submission" date="2018-02" db="EMBL/GenBank/DDBJ databases">
        <title>The genomes of Aspergillus section Nigri reveals drivers in fungal speciation.</title>
        <authorList>
            <consortium name="DOE Joint Genome Institute"/>
            <person name="Vesth T.C."/>
            <person name="Nybo J."/>
            <person name="Theobald S."/>
            <person name="Brandl J."/>
            <person name="Frisvad J.C."/>
            <person name="Nielsen K.F."/>
            <person name="Lyhne E.K."/>
            <person name="Kogle M.E."/>
            <person name="Kuo A."/>
            <person name="Riley R."/>
            <person name="Clum A."/>
            <person name="Nolan M."/>
            <person name="Lipzen A."/>
            <person name="Salamov A."/>
            <person name="Henrissat B."/>
            <person name="Wiebenga A."/>
            <person name="De vries R.P."/>
            <person name="Grigoriev I.V."/>
            <person name="Mortensen U.H."/>
            <person name="Andersen M.R."/>
            <person name="Baker S.E."/>
        </authorList>
    </citation>
    <scope>NUCLEOTIDE SEQUENCE [LARGE SCALE GENOMIC DNA]</scope>
    <source>
        <strain evidence="4 5">CBS 313.89</strain>
    </source>
</reference>
<name>A0A8G1VZ71_9EURO</name>
<dbReference type="Gene3D" id="3.40.630.30">
    <property type="match status" value="1"/>
</dbReference>
<feature type="region of interest" description="Disordered" evidence="2">
    <location>
        <begin position="121"/>
        <end position="151"/>
    </location>
</feature>
<keyword evidence="1" id="KW-0012">Acyltransferase</keyword>
<comment type="pathway">
    <text evidence="1">Nucleotide-sugar biosynthesis; UDP-N-acetyl-alpha-D-glucosamine biosynthesis; N-acetyl-alpha-D-glucosamine 1-phosphate from alpha-D-glucosamine 6-phosphate (route I): step 1/2.</text>
</comment>
<evidence type="ECO:0000313" key="4">
    <source>
        <dbReference type="EMBL" id="RAK78495.1"/>
    </source>
</evidence>
<dbReference type="GeneID" id="63861796"/>
<organism evidence="4 5">
    <name type="scientific">Aspergillus fijiensis CBS 313.89</name>
    <dbReference type="NCBI Taxonomy" id="1448319"/>
    <lineage>
        <taxon>Eukaryota</taxon>
        <taxon>Fungi</taxon>
        <taxon>Dikarya</taxon>
        <taxon>Ascomycota</taxon>
        <taxon>Pezizomycotina</taxon>
        <taxon>Eurotiomycetes</taxon>
        <taxon>Eurotiomycetidae</taxon>
        <taxon>Eurotiales</taxon>
        <taxon>Aspergillaceae</taxon>
        <taxon>Aspergillus</taxon>
    </lineage>
</organism>
<dbReference type="RefSeq" id="XP_040802505.1">
    <property type="nucleotide sequence ID" value="XM_040944463.1"/>
</dbReference>
<sequence>MPFTTHLLPPPSPNQTTKFTLPTRTTPNPPTNPRLLTDALSIRQKVFIDEQHCSAEEEIDADDGRSWHWVVYHDQTPESTSPTPARAGANPTAQEPPQPDAPESRDRIPVATIRLVPPPIVHEHHNHSHNHNHDGTGNGDGAPAEQAQEPEPYIKLTRVAVLREYRGYGLGRAVVETALAWAREHAREIDAAAASAAFAAAQEPGKDGAGVVVARPLWNGLVLVHAQTQVEKMYERCGFVTDEGMGRWDENEIEHLGMWRRLVLE</sequence>
<feature type="region of interest" description="Disordered" evidence="2">
    <location>
        <begin position="75"/>
        <end position="106"/>
    </location>
</feature>
<dbReference type="GO" id="GO:0006048">
    <property type="term" value="P:UDP-N-acetylglucosamine biosynthetic process"/>
    <property type="evidence" value="ECO:0007669"/>
    <property type="project" value="UniProtKB-UniRule"/>
</dbReference>
<evidence type="ECO:0000256" key="1">
    <source>
        <dbReference type="RuleBase" id="RU365086"/>
    </source>
</evidence>
<feature type="compositionally biased region" description="Low complexity" evidence="2">
    <location>
        <begin position="16"/>
        <end position="26"/>
    </location>
</feature>
<comment type="catalytic activity">
    <reaction evidence="1">
        <text>D-glucosamine 6-phosphate + acetyl-CoA = N-acetyl-D-glucosamine 6-phosphate + CoA + H(+)</text>
        <dbReference type="Rhea" id="RHEA:10292"/>
        <dbReference type="ChEBI" id="CHEBI:15378"/>
        <dbReference type="ChEBI" id="CHEBI:57287"/>
        <dbReference type="ChEBI" id="CHEBI:57288"/>
        <dbReference type="ChEBI" id="CHEBI:57513"/>
        <dbReference type="ChEBI" id="CHEBI:58725"/>
        <dbReference type="EC" id="2.3.1.4"/>
    </reaction>
</comment>
<dbReference type="AlphaFoldDB" id="A0A8G1VZ71"/>
<dbReference type="Pfam" id="PF00583">
    <property type="entry name" value="Acetyltransf_1"/>
    <property type="match status" value="1"/>
</dbReference>
<dbReference type="GO" id="GO:0004343">
    <property type="term" value="F:glucosamine 6-phosphate N-acetyltransferase activity"/>
    <property type="evidence" value="ECO:0007669"/>
    <property type="project" value="UniProtKB-UniRule"/>
</dbReference>
<dbReference type="InterPro" id="IPR039143">
    <property type="entry name" value="GNPNAT1-like"/>
</dbReference>
<evidence type="ECO:0000259" key="3">
    <source>
        <dbReference type="PROSITE" id="PS51186"/>
    </source>
</evidence>
<protein>
    <recommendedName>
        <fullName evidence="1">Glucosamine 6-phosphate N-acetyltransferase</fullName>
        <ecNumber evidence="1">2.3.1.4</ecNumber>
    </recommendedName>
</protein>
<dbReference type="InterPro" id="IPR000182">
    <property type="entry name" value="GNAT_dom"/>
</dbReference>
<dbReference type="SUPFAM" id="SSF55729">
    <property type="entry name" value="Acyl-CoA N-acyltransferases (Nat)"/>
    <property type="match status" value="1"/>
</dbReference>
<dbReference type="PANTHER" id="PTHR13355">
    <property type="entry name" value="GLUCOSAMINE 6-PHOSPHATE N-ACETYLTRANSFERASE"/>
    <property type="match status" value="1"/>
</dbReference>
<dbReference type="InterPro" id="IPR016181">
    <property type="entry name" value="Acyl_CoA_acyltransferase"/>
</dbReference>
<gene>
    <name evidence="4" type="ORF">BO72DRAFT_447159</name>
</gene>
<dbReference type="EMBL" id="KZ824637">
    <property type="protein sequence ID" value="RAK78495.1"/>
    <property type="molecule type" value="Genomic_DNA"/>
</dbReference>
<feature type="domain" description="N-acetyltransferase" evidence="3">
    <location>
        <begin position="95"/>
        <end position="263"/>
    </location>
</feature>
<dbReference type="EC" id="2.3.1.4" evidence="1"/>
<accession>A0A8G1VZ71</accession>
<dbReference type="PROSITE" id="PS51186">
    <property type="entry name" value="GNAT"/>
    <property type="match status" value="1"/>
</dbReference>
<dbReference type="UniPathway" id="UPA00113">
    <property type="reaction ID" value="UER00529"/>
</dbReference>
<keyword evidence="1" id="KW-0808">Transferase</keyword>
<evidence type="ECO:0000313" key="5">
    <source>
        <dbReference type="Proteomes" id="UP000249789"/>
    </source>
</evidence>
<dbReference type="OrthoDB" id="329272at2759"/>
<dbReference type="Proteomes" id="UP000249789">
    <property type="component" value="Unassembled WGS sequence"/>
</dbReference>